<evidence type="ECO:0000313" key="7">
    <source>
        <dbReference type="EMBL" id="KAK4523310.1"/>
    </source>
</evidence>
<proteinExistence type="inferred from homology"/>
<keyword evidence="2" id="KW-0689">Ribosomal protein</keyword>
<organism evidence="6 8">
    <name type="scientific">Galdieria yellowstonensis</name>
    <dbReference type="NCBI Taxonomy" id="3028027"/>
    <lineage>
        <taxon>Eukaryota</taxon>
        <taxon>Rhodophyta</taxon>
        <taxon>Bangiophyceae</taxon>
        <taxon>Galdieriales</taxon>
        <taxon>Galdieriaceae</taxon>
        <taxon>Galdieria</taxon>
    </lineage>
</organism>
<comment type="caution">
    <text evidence="6">The sequence shown here is derived from an EMBL/GenBank/DDBJ whole genome shotgun (WGS) entry which is preliminary data.</text>
</comment>
<evidence type="ECO:0000259" key="5">
    <source>
        <dbReference type="Pfam" id="PF00828"/>
    </source>
</evidence>
<dbReference type="NCBIfam" id="TIGR01071">
    <property type="entry name" value="rplO_bact"/>
    <property type="match status" value="1"/>
</dbReference>
<gene>
    <name evidence="6" type="ORF">GAYE_FCTG49G0081</name>
    <name evidence="7" type="ORF">GAYE_PCTG50G1204</name>
</gene>
<dbReference type="GO" id="GO:0003735">
    <property type="term" value="F:structural constituent of ribosome"/>
    <property type="evidence" value="ECO:0007669"/>
    <property type="project" value="InterPro"/>
</dbReference>
<keyword evidence="3" id="KW-0687">Ribonucleoprotein</keyword>
<sequence length="284" mass="33121">MFRAVRNKNDLLTSYYVSQSYIYCRRLFHAVEEQPSINLGNIRDNPGARQKEKRVGRGNGSGRGNYCGRGIKGQKKRQGGHVKPWFEGGQTPLFQRLPQHKFPKTWYDNHELVFLAEVQRFVDIGKLDPSQPVNLKELFRVGIIRMPYRGVRLVAREVELFSSSLDFEVTSCTREAAQLILEKGGTLSLAYYTRPGIEVLLNPDRWLRRDLPLPPFEQPPPRLAPFYNERSDRGVPVRKIKTLDDLVEPMEALYEVRKFRTLKQLFEEERRKKQEQNLEQTDNS</sequence>
<evidence type="ECO:0000313" key="6">
    <source>
        <dbReference type="EMBL" id="KAK4522202.1"/>
    </source>
</evidence>
<evidence type="ECO:0000256" key="3">
    <source>
        <dbReference type="ARBA" id="ARBA00023274"/>
    </source>
</evidence>
<dbReference type="GO" id="GO:0015934">
    <property type="term" value="C:large ribosomal subunit"/>
    <property type="evidence" value="ECO:0007669"/>
    <property type="project" value="InterPro"/>
</dbReference>
<dbReference type="PANTHER" id="PTHR12934">
    <property type="entry name" value="50S RIBOSOMAL PROTEIN L15"/>
    <property type="match status" value="1"/>
</dbReference>
<dbReference type="GO" id="GO:0006412">
    <property type="term" value="P:translation"/>
    <property type="evidence" value="ECO:0007669"/>
    <property type="project" value="InterPro"/>
</dbReference>
<evidence type="ECO:0000313" key="8">
    <source>
        <dbReference type="Proteomes" id="UP001300502"/>
    </source>
</evidence>
<dbReference type="SUPFAM" id="SSF52080">
    <property type="entry name" value="Ribosomal proteins L15p and L18e"/>
    <property type="match status" value="1"/>
</dbReference>
<reference evidence="6 8" key="1">
    <citation type="submission" date="2022-07" db="EMBL/GenBank/DDBJ databases">
        <title>Genome-wide signatures of adaptation to extreme environments.</title>
        <authorList>
            <person name="Cho C.H."/>
            <person name="Yoon H.S."/>
        </authorList>
    </citation>
    <scope>NUCLEOTIDE SEQUENCE [LARGE SCALE GENOMIC DNA]</scope>
    <source>
        <strain evidence="6 8">108.79 E11</strain>
    </source>
</reference>
<dbReference type="Pfam" id="PF00828">
    <property type="entry name" value="Ribosomal_L27A"/>
    <property type="match status" value="1"/>
</dbReference>
<keyword evidence="8" id="KW-1185">Reference proteome</keyword>
<dbReference type="InterPro" id="IPR021131">
    <property type="entry name" value="Ribosomal_uL15/eL18"/>
</dbReference>
<dbReference type="HAMAP" id="MF_01341">
    <property type="entry name" value="Ribosomal_uL15"/>
    <property type="match status" value="1"/>
</dbReference>
<dbReference type="Proteomes" id="UP001300502">
    <property type="component" value="Unassembled WGS sequence"/>
</dbReference>
<evidence type="ECO:0000256" key="2">
    <source>
        <dbReference type="ARBA" id="ARBA00022980"/>
    </source>
</evidence>
<evidence type="ECO:0000256" key="1">
    <source>
        <dbReference type="ARBA" id="ARBA00007320"/>
    </source>
</evidence>
<dbReference type="AlphaFoldDB" id="A0AAV9I4I2"/>
<dbReference type="InterPro" id="IPR005749">
    <property type="entry name" value="Ribosomal_uL15_bac-type"/>
</dbReference>
<feature type="region of interest" description="Disordered" evidence="4">
    <location>
        <begin position="41"/>
        <end position="80"/>
    </location>
</feature>
<dbReference type="EMBL" id="JANCYU010000001">
    <property type="protein sequence ID" value="KAK4522202.1"/>
    <property type="molecule type" value="Genomic_DNA"/>
</dbReference>
<feature type="domain" description="Large ribosomal subunit protein uL15/eL18" evidence="5">
    <location>
        <begin position="115"/>
        <end position="186"/>
    </location>
</feature>
<dbReference type="EMBL" id="JANCYU010000013">
    <property type="protein sequence ID" value="KAK4523310.1"/>
    <property type="molecule type" value="Genomic_DNA"/>
</dbReference>
<comment type="similarity">
    <text evidence="1">Belongs to the universal ribosomal protein uL15 family.</text>
</comment>
<name>A0AAV9I4I2_9RHOD</name>
<dbReference type="InterPro" id="IPR036227">
    <property type="entry name" value="Ribosomal_uL15/eL18_sf"/>
</dbReference>
<accession>A0AAV9I4I2</accession>
<protein>
    <recommendedName>
        <fullName evidence="5">Large ribosomal subunit protein uL15/eL18 domain-containing protein</fullName>
    </recommendedName>
</protein>
<dbReference type="InterPro" id="IPR030878">
    <property type="entry name" value="Ribosomal_uL15"/>
</dbReference>
<dbReference type="PANTHER" id="PTHR12934:SF11">
    <property type="entry name" value="LARGE RIBOSOMAL SUBUNIT PROTEIN UL15M"/>
    <property type="match status" value="1"/>
</dbReference>
<feature type="compositionally biased region" description="Gly residues" evidence="4">
    <location>
        <begin position="57"/>
        <end position="71"/>
    </location>
</feature>
<evidence type="ECO:0000256" key="4">
    <source>
        <dbReference type="SAM" id="MobiDB-lite"/>
    </source>
</evidence>